<evidence type="ECO:0000256" key="1">
    <source>
        <dbReference type="SAM" id="SignalP"/>
    </source>
</evidence>
<dbReference type="OrthoDB" id="6415443at2759"/>
<keyword evidence="3" id="KW-1185">Reference proteome</keyword>
<organism evidence="2 3">
    <name type="scientific">Trichonephila clavata</name>
    <name type="common">Joro spider</name>
    <name type="synonym">Nephila clavata</name>
    <dbReference type="NCBI Taxonomy" id="2740835"/>
    <lineage>
        <taxon>Eukaryota</taxon>
        <taxon>Metazoa</taxon>
        <taxon>Ecdysozoa</taxon>
        <taxon>Arthropoda</taxon>
        <taxon>Chelicerata</taxon>
        <taxon>Arachnida</taxon>
        <taxon>Araneae</taxon>
        <taxon>Araneomorphae</taxon>
        <taxon>Entelegynae</taxon>
        <taxon>Araneoidea</taxon>
        <taxon>Nephilidae</taxon>
        <taxon>Trichonephila</taxon>
    </lineage>
</organism>
<name>A0A8X6GHP7_TRICU</name>
<dbReference type="AlphaFoldDB" id="A0A8X6GHP7"/>
<dbReference type="EMBL" id="BMAO01035376">
    <property type="protein sequence ID" value="GFR03344.1"/>
    <property type="molecule type" value="Genomic_DNA"/>
</dbReference>
<feature type="chain" id="PRO_5036484017" evidence="1">
    <location>
        <begin position="19"/>
        <end position="204"/>
    </location>
</feature>
<comment type="caution">
    <text evidence="2">The sequence shown here is derived from an EMBL/GenBank/DDBJ whole genome shotgun (WGS) entry which is preliminary data.</text>
</comment>
<sequence>MQLLFLISVGVLFGYVTCDAECYQRVATECSKKYINELGSDMERNLCNVQRKVFACLAEAARECEMSFVPELRAVDSLIKQFCETGSELYKKYKEHKDCLIKLTTSSKCSESIVNIFKDKTTEREVIKAQSEMCKQLDSFSNCLAEDVKKICGSNAEALYRFIQGPAIRLQRKLCDEVIIPLSEKGEGPVNMEAPLVFRSLGLF</sequence>
<proteinExistence type="predicted"/>
<reference evidence="2" key="1">
    <citation type="submission" date="2020-07" db="EMBL/GenBank/DDBJ databases">
        <title>Multicomponent nature underlies the extraordinary mechanical properties of spider dragline silk.</title>
        <authorList>
            <person name="Kono N."/>
            <person name="Nakamura H."/>
            <person name="Mori M."/>
            <person name="Yoshida Y."/>
            <person name="Ohtoshi R."/>
            <person name="Malay A.D."/>
            <person name="Moran D.A.P."/>
            <person name="Tomita M."/>
            <person name="Numata K."/>
            <person name="Arakawa K."/>
        </authorList>
    </citation>
    <scope>NUCLEOTIDE SEQUENCE</scope>
</reference>
<keyword evidence="1" id="KW-0732">Signal</keyword>
<accession>A0A8X6GHP7</accession>
<gene>
    <name evidence="2" type="primary">NCL1_31028</name>
    <name evidence="2" type="ORF">TNCT_7431</name>
</gene>
<protein>
    <submittedName>
        <fullName evidence="2">Uncharacterized protein</fullName>
    </submittedName>
</protein>
<dbReference type="Proteomes" id="UP000887116">
    <property type="component" value="Unassembled WGS sequence"/>
</dbReference>
<evidence type="ECO:0000313" key="2">
    <source>
        <dbReference type="EMBL" id="GFR03344.1"/>
    </source>
</evidence>
<feature type="signal peptide" evidence="1">
    <location>
        <begin position="1"/>
        <end position="18"/>
    </location>
</feature>
<evidence type="ECO:0000313" key="3">
    <source>
        <dbReference type="Proteomes" id="UP000887116"/>
    </source>
</evidence>